<feature type="domain" description="Enoyl reductase (ER)" evidence="9">
    <location>
        <begin position="14"/>
        <end position="341"/>
    </location>
</feature>
<evidence type="ECO:0000313" key="10">
    <source>
        <dbReference type="EMBL" id="CAE0486201.1"/>
    </source>
</evidence>
<dbReference type="FunFam" id="3.90.180.10:FF:000018">
    <property type="entry name" value="NAD(P)-dependent alcohol dehydrogenase"/>
    <property type="match status" value="1"/>
</dbReference>
<dbReference type="Pfam" id="PF08240">
    <property type="entry name" value="ADH_N"/>
    <property type="match status" value="1"/>
</dbReference>
<dbReference type="GO" id="GO:0008106">
    <property type="term" value="F:alcohol dehydrogenase (NADP+) activity"/>
    <property type="evidence" value="ECO:0007669"/>
    <property type="project" value="UniProtKB-EC"/>
</dbReference>
<protein>
    <recommendedName>
        <fullName evidence="7">alcohol dehydrogenase (NADP(+))</fullName>
        <ecNumber evidence="7">1.1.1.2</ecNumber>
    </recommendedName>
</protein>
<dbReference type="FunFam" id="3.40.50.720:FF:000022">
    <property type="entry name" value="Cinnamyl alcohol dehydrogenase"/>
    <property type="match status" value="1"/>
</dbReference>
<evidence type="ECO:0000256" key="3">
    <source>
        <dbReference type="ARBA" id="ARBA00022723"/>
    </source>
</evidence>
<dbReference type="SMART" id="SM00829">
    <property type="entry name" value="PKS_ER"/>
    <property type="match status" value="1"/>
</dbReference>
<keyword evidence="3 8" id="KW-0479">Metal-binding</keyword>
<dbReference type="SUPFAM" id="SSF50129">
    <property type="entry name" value="GroES-like"/>
    <property type="match status" value="1"/>
</dbReference>
<dbReference type="InterPro" id="IPR002328">
    <property type="entry name" value="ADH_Zn_CS"/>
</dbReference>
<dbReference type="AlphaFoldDB" id="A0A7S3VH65"/>
<comment type="cofactor">
    <cofactor evidence="1 8">
        <name>Zn(2+)</name>
        <dbReference type="ChEBI" id="CHEBI:29105"/>
    </cofactor>
</comment>
<dbReference type="Pfam" id="PF00107">
    <property type="entry name" value="ADH_zinc_N"/>
    <property type="match status" value="1"/>
</dbReference>
<evidence type="ECO:0000256" key="8">
    <source>
        <dbReference type="RuleBase" id="RU361277"/>
    </source>
</evidence>
<sequence>MAPAPVPEKVWAMASLEPKKPLQKWEHTPKPLGPQDIDIKVTHNGLCHTDLHMVDNDWGVSGFPFVPGHEIVGVVAAKGSQVTEFEIGERVGYAWINGSCGACGHCIGGDENICLKGWTGTIVGGNHGGFQTYMRQPAKFAYKIPDGLDSVAAAPLLCAGITVYSPLRRLVTHPGTKVTVVGIGGLGHLAIQFAAKMGAEVTALSTSANKEAEAKSFGAKNFVVSTDPAAMKALANTQEVIINTVSSANDYAAQMALLRPNGSLCIVGAPVTDVKVGVSDLVFAQKKLMGSLVGGRRDMNEMLEFAAQAGVAPKCETMPLSKVNEAFEKVKNNQARYRIVLLTDV</sequence>
<evidence type="ECO:0000256" key="6">
    <source>
        <dbReference type="ARBA" id="ARBA00023002"/>
    </source>
</evidence>
<dbReference type="InterPro" id="IPR020843">
    <property type="entry name" value="ER"/>
</dbReference>
<dbReference type="PANTHER" id="PTHR42683">
    <property type="entry name" value="ALDEHYDE REDUCTASE"/>
    <property type="match status" value="1"/>
</dbReference>
<dbReference type="EC" id="1.1.1.2" evidence="7"/>
<evidence type="ECO:0000256" key="1">
    <source>
        <dbReference type="ARBA" id="ARBA00001947"/>
    </source>
</evidence>
<keyword evidence="5" id="KW-0521">NADP</keyword>
<dbReference type="InterPro" id="IPR011032">
    <property type="entry name" value="GroES-like_sf"/>
</dbReference>
<comment type="similarity">
    <text evidence="2 8">Belongs to the zinc-containing alcohol dehydrogenase family.</text>
</comment>
<keyword evidence="4 8" id="KW-0862">Zinc</keyword>
<dbReference type="GO" id="GO:0008270">
    <property type="term" value="F:zinc ion binding"/>
    <property type="evidence" value="ECO:0007669"/>
    <property type="project" value="InterPro"/>
</dbReference>
<dbReference type="InterPro" id="IPR047109">
    <property type="entry name" value="CAD-like"/>
</dbReference>
<dbReference type="InterPro" id="IPR036291">
    <property type="entry name" value="NAD(P)-bd_dom_sf"/>
</dbReference>
<evidence type="ECO:0000256" key="5">
    <source>
        <dbReference type="ARBA" id="ARBA00022857"/>
    </source>
</evidence>
<gene>
    <name evidence="10" type="ORF">DTER00134_LOCUS1240</name>
</gene>
<evidence type="ECO:0000256" key="4">
    <source>
        <dbReference type="ARBA" id="ARBA00022833"/>
    </source>
</evidence>
<dbReference type="SUPFAM" id="SSF51735">
    <property type="entry name" value="NAD(P)-binding Rossmann-fold domains"/>
    <property type="match status" value="1"/>
</dbReference>
<dbReference type="InterPro" id="IPR013154">
    <property type="entry name" value="ADH-like_N"/>
</dbReference>
<proteinExistence type="inferred from homology"/>
<dbReference type="Gene3D" id="3.40.50.720">
    <property type="entry name" value="NAD(P)-binding Rossmann-like Domain"/>
    <property type="match status" value="1"/>
</dbReference>
<dbReference type="Gene3D" id="3.90.180.10">
    <property type="entry name" value="Medium-chain alcohol dehydrogenases, catalytic domain"/>
    <property type="match status" value="1"/>
</dbReference>
<dbReference type="InterPro" id="IPR013149">
    <property type="entry name" value="ADH-like_C"/>
</dbReference>
<organism evidence="10">
    <name type="scientific">Dunaliella tertiolecta</name>
    <name type="common">Green alga</name>
    <dbReference type="NCBI Taxonomy" id="3047"/>
    <lineage>
        <taxon>Eukaryota</taxon>
        <taxon>Viridiplantae</taxon>
        <taxon>Chlorophyta</taxon>
        <taxon>core chlorophytes</taxon>
        <taxon>Chlorophyceae</taxon>
        <taxon>CS clade</taxon>
        <taxon>Chlamydomonadales</taxon>
        <taxon>Dunaliellaceae</taxon>
        <taxon>Dunaliella</taxon>
    </lineage>
</organism>
<dbReference type="PROSITE" id="PS00059">
    <property type="entry name" value="ADH_ZINC"/>
    <property type="match status" value="1"/>
</dbReference>
<name>A0A7S3VH65_DUNTE</name>
<evidence type="ECO:0000256" key="7">
    <source>
        <dbReference type="ARBA" id="ARBA00024074"/>
    </source>
</evidence>
<dbReference type="EMBL" id="HBIP01002898">
    <property type="protein sequence ID" value="CAE0486201.1"/>
    <property type="molecule type" value="Transcribed_RNA"/>
</dbReference>
<accession>A0A7S3VH65</accession>
<reference evidence="10" key="1">
    <citation type="submission" date="2021-01" db="EMBL/GenBank/DDBJ databases">
        <authorList>
            <person name="Corre E."/>
            <person name="Pelletier E."/>
            <person name="Niang G."/>
            <person name="Scheremetjew M."/>
            <person name="Finn R."/>
            <person name="Kale V."/>
            <person name="Holt S."/>
            <person name="Cochrane G."/>
            <person name="Meng A."/>
            <person name="Brown T."/>
            <person name="Cohen L."/>
        </authorList>
    </citation>
    <scope>NUCLEOTIDE SEQUENCE</scope>
    <source>
        <strain evidence="10">CCMP1320</strain>
    </source>
</reference>
<keyword evidence="6" id="KW-0560">Oxidoreductase</keyword>
<dbReference type="CDD" id="cd05283">
    <property type="entry name" value="CAD1"/>
    <property type="match status" value="1"/>
</dbReference>
<evidence type="ECO:0000256" key="2">
    <source>
        <dbReference type="ARBA" id="ARBA00008072"/>
    </source>
</evidence>
<evidence type="ECO:0000259" key="9">
    <source>
        <dbReference type="SMART" id="SM00829"/>
    </source>
</evidence>